<feature type="coiled-coil region" evidence="1">
    <location>
        <begin position="13"/>
        <end position="47"/>
    </location>
</feature>
<feature type="region of interest" description="Disordered" evidence="2">
    <location>
        <begin position="59"/>
        <end position="103"/>
    </location>
</feature>
<evidence type="ECO:0000313" key="3">
    <source>
        <dbReference type="EMBL" id="OMJ81049.1"/>
    </source>
</evidence>
<reference evidence="3 4" key="1">
    <citation type="submission" date="2016-11" db="EMBL/GenBank/DDBJ databases">
        <title>The macronuclear genome of Stentor coeruleus: a giant cell with tiny introns.</title>
        <authorList>
            <person name="Slabodnick M."/>
            <person name="Ruby J.G."/>
            <person name="Reiff S.B."/>
            <person name="Swart E.C."/>
            <person name="Gosai S."/>
            <person name="Prabakaran S."/>
            <person name="Witkowska E."/>
            <person name="Larue G.E."/>
            <person name="Fisher S."/>
            <person name="Freeman R.M."/>
            <person name="Gunawardena J."/>
            <person name="Chu W."/>
            <person name="Stover N.A."/>
            <person name="Gregory B.D."/>
            <person name="Nowacki M."/>
            <person name="Derisi J."/>
            <person name="Roy S.W."/>
            <person name="Marshall W.F."/>
            <person name="Sood P."/>
        </authorList>
    </citation>
    <scope>NUCLEOTIDE SEQUENCE [LARGE SCALE GENOMIC DNA]</scope>
    <source>
        <strain evidence="3">WM001</strain>
    </source>
</reference>
<accession>A0A1R2BW54</accession>
<protein>
    <submittedName>
        <fullName evidence="3">Uncharacterized protein</fullName>
    </submittedName>
</protein>
<sequence>MEIDWERFKQVVDEKLENRLKSITSKLDEQDKLISDLNNTLQSLIEIAKPKANKLNLKSLTKPATVSKENAKKKESEGSCEDKPAELTKDNSEEHKELNAEES</sequence>
<gene>
    <name evidence="3" type="ORF">SteCoe_18555</name>
</gene>
<name>A0A1R2BW54_9CILI</name>
<dbReference type="Proteomes" id="UP000187209">
    <property type="component" value="Unassembled WGS sequence"/>
</dbReference>
<evidence type="ECO:0000313" key="4">
    <source>
        <dbReference type="Proteomes" id="UP000187209"/>
    </source>
</evidence>
<evidence type="ECO:0000256" key="1">
    <source>
        <dbReference type="SAM" id="Coils"/>
    </source>
</evidence>
<feature type="compositionally biased region" description="Basic and acidic residues" evidence="2">
    <location>
        <begin position="69"/>
        <end position="103"/>
    </location>
</feature>
<comment type="caution">
    <text evidence="3">The sequence shown here is derived from an EMBL/GenBank/DDBJ whole genome shotgun (WGS) entry which is preliminary data.</text>
</comment>
<keyword evidence="4" id="KW-1185">Reference proteome</keyword>
<dbReference type="EMBL" id="MPUH01000396">
    <property type="protein sequence ID" value="OMJ81049.1"/>
    <property type="molecule type" value="Genomic_DNA"/>
</dbReference>
<organism evidence="3 4">
    <name type="scientific">Stentor coeruleus</name>
    <dbReference type="NCBI Taxonomy" id="5963"/>
    <lineage>
        <taxon>Eukaryota</taxon>
        <taxon>Sar</taxon>
        <taxon>Alveolata</taxon>
        <taxon>Ciliophora</taxon>
        <taxon>Postciliodesmatophora</taxon>
        <taxon>Heterotrichea</taxon>
        <taxon>Heterotrichida</taxon>
        <taxon>Stentoridae</taxon>
        <taxon>Stentor</taxon>
    </lineage>
</organism>
<keyword evidence="1" id="KW-0175">Coiled coil</keyword>
<evidence type="ECO:0000256" key="2">
    <source>
        <dbReference type="SAM" id="MobiDB-lite"/>
    </source>
</evidence>
<dbReference type="AlphaFoldDB" id="A0A1R2BW54"/>
<feature type="compositionally biased region" description="Polar residues" evidence="2">
    <location>
        <begin position="59"/>
        <end position="68"/>
    </location>
</feature>
<proteinExistence type="predicted"/>